<accession>A0A4Q7DHX0</accession>
<protein>
    <submittedName>
        <fullName evidence="1">Uncharacterized protein</fullName>
    </submittedName>
</protein>
<dbReference type="OrthoDB" id="7163270at2"/>
<keyword evidence="2" id="KW-1185">Reference proteome</keyword>
<proteinExistence type="predicted"/>
<dbReference type="Proteomes" id="UP000293550">
    <property type="component" value="Unassembled WGS sequence"/>
</dbReference>
<sequence length="421" mass="48442">MVLRLFVELLILFAIAFSLKAADSNPKDSPFSYFKDKPWVDLRPSQEYFGVAPFETAPAAPDINSLRITIDAYHSVKKIDKKLLPVRLNHLKTIQENVEKLLETHPKSREGLIQENSPWRWNELKKHVDNRHLYLSQLYKLESKTPSEIFKSRLLPSFWGNNNVARGLIAAAIGCEDIDPCHRQIGPLYYQWYRGLTPTDPSYFMWLEGQETQTMKLRNLHDLETIHSSTQTIYQEGGLVLNSKNNPLEGNYLYVLDLTKNFHVYPTDLAVARKTTQEQKTNNELDFWRTISLSKHNQFLNGEAVICAGECTLAKGKILEIDNNSGHYRPSPYNLKQSVEILHQHHVISPAGKVTIKNGLEIIKMNVSDFLNFKPIIRTAYTSEALNQMSADTLKKNLEITRRHQAARILQKAWKQKTRCS</sequence>
<name>A0A4Q7DHX0_9PROT</name>
<evidence type="ECO:0000313" key="1">
    <source>
        <dbReference type="EMBL" id="RZI45759.1"/>
    </source>
</evidence>
<evidence type="ECO:0000313" key="2">
    <source>
        <dbReference type="Proteomes" id="UP000293550"/>
    </source>
</evidence>
<dbReference type="EMBL" id="SCFB01000007">
    <property type="protein sequence ID" value="RZI45759.1"/>
    <property type="molecule type" value="Genomic_DNA"/>
</dbReference>
<dbReference type="RefSeq" id="WP_130154335.1">
    <property type="nucleotide sequence ID" value="NZ_SCFB01000007.1"/>
</dbReference>
<reference evidence="1 2" key="1">
    <citation type="submission" date="2018-10" db="EMBL/GenBank/DDBJ databases">
        <title>An updated phylogeny of the Alphaproteobacteria reveals that the parasitic Rickettsiales and Holosporales have independent origins.</title>
        <authorList>
            <person name="Munoz-Gomez S.A."/>
            <person name="Hess S."/>
            <person name="Burger G."/>
            <person name="Lang B.F."/>
            <person name="Susko E."/>
            <person name="Slamovits C.H."/>
            <person name="Roger A.J."/>
        </authorList>
    </citation>
    <scope>NUCLEOTIDE SEQUENCE [LARGE SCALE GENOMIC DNA]</scope>
    <source>
        <strain evidence="1">HOLO01</strain>
    </source>
</reference>
<dbReference type="AlphaFoldDB" id="A0A4Q7DHX0"/>
<comment type="caution">
    <text evidence="1">The sequence shown here is derived from an EMBL/GenBank/DDBJ whole genome shotgun (WGS) entry which is preliminary data.</text>
</comment>
<organism evidence="1 2">
    <name type="scientific">Candidatus Finniella inopinata</name>
    <dbReference type="NCBI Taxonomy" id="1696036"/>
    <lineage>
        <taxon>Bacteria</taxon>
        <taxon>Pseudomonadati</taxon>
        <taxon>Pseudomonadota</taxon>
        <taxon>Alphaproteobacteria</taxon>
        <taxon>Holosporales</taxon>
        <taxon>Candidatus Paracaedibacteraceae</taxon>
        <taxon>Candidatus Finniella</taxon>
    </lineage>
</organism>
<gene>
    <name evidence="1" type="ORF">EQU50_06565</name>
</gene>